<dbReference type="InterPro" id="IPR011600">
    <property type="entry name" value="Pept_C14_caspase"/>
</dbReference>
<dbReference type="InterPro" id="IPR015943">
    <property type="entry name" value="WD40/YVTN_repeat-like_dom_sf"/>
</dbReference>
<dbReference type="InterPro" id="IPR002372">
    <property type="entry name" value="PQQ_rpt_dom"/>
</dbReference>
<organism evidence="3 4">
    <name type="scientific">Nocardiopsis mangrovi</name>
    <dbReference type="NCBI Taxonomy" id="1179818"/>
    <lineage>
        <taxon>Bacteria</taxon>
        <taxon>Bacillati</taxon>
        <taxon>Actinomycetota</taxon>
        <taxon>Actinomycetes</taxon>
        <taxon>Streptosporangiales</taxon>
        <taxon>Nocardiopsidaceae</taxon>
        <taxon>Nocardiopsis</taxon>
    </lineage>
</organism>
<dbReference type="Gene3D" id="2.40.10.480">
    <property type="match status" value="1"/>
</dbReference>
<accession>A0ABV9E5K4</accession>
<name>A0ABV9E5K4_9ACTN</name>
<dbReference type="PANTHER" id="PTHR34512:SF30">
    <property type="entry name" value="OUTER MEMBRANE PROTEIN ASSEMBLY FACTOR BAMB"/>
    <property type="match status" value="1"/>
</dbReference>
<dbReference type="RefSeq" id="WP_378580336.1">
    <property type="nucleotide sequence ID" value="NZ_JBHSFQ010000052.1"/>
</dbReference>
<sequence>MSGEPVIPTGSRAILIGVPHYQDSAYRSYPAVGNSVDGMFNLLVTSGLCGWKADQVTRIIDPANAGRFLVRLRELAQETTGVLLLYFVGHGVLSEQGELCLALADTDHNNPDTTGLEYSRIKRLVYSGSPAATKIVILDSCFSGRAIGLGTADATQLADLSSASGTYTLTAADDLAHVSAGSSYTAFTGEFLGLLTGDGVPDGPSGLTLGNIYPHLRHRLAARGLPRPNQRSEDTAAAFVFARNATYLANDAAREDLRRLMLGDGSDPDVRTPQVAARPSRRNLLIGVAGAGAAAGLGVAGWGVFDRLFVDGPRWNWTFETGGAVMSSPAVADGVLYAGSDDGHLYAVDAASGEERWRFSSEGRVRSSPVVADGVVYVGSDDGHLYAVDVATGEERWPRFRIGAEFGRSSPVVADGVVYAGSGDQYLYAIDAGTGEERWQLPDVGIWWTPAVADGVVYFGSSSAQGLMAVDADAGGELWRSRIDGTTRRPVVAEGVVYVGSDNTYLYAIGTDGGEHLWRFRVGEPEAPAPVVAEGVVYAGSGDQYLYAIDTDTGDELWRSSTDGPVSSAPTVADGVVYAGTGNGGLYAVNTTDGTLRWRAEIGGFIWSSPTVVDGVIYVGDNDRSLHAVFV</sequence>
<dbReference type="Gene3D" id="2.130.10.10">
    <property type="entry name" value="YVTN repeat-like/Quinoprotein amine dehydrogenase"/>
    <property type="match status" value="2"/>
</dbReference>
<dbReference type="Pfam" id="PF13360">
    <property type="entry name" value="PQQ_2"/>
    <property type="match status" value="2"/>
</dbReference>
<feature type="domain" description="Pyrrolo-quinoline quinone repeat" evidence="2">
    <location>
        <begin position="467"/>
        <end position="563"/>
    </location>
</feature>
<dbReference type="SUPFAM" id="SSF50998">
    <property type="entry name" value="Quinoprotein alcohol dehydrogenase-like"/>
    <property type="match status" value="2"/>
</dbReference>
<gene>
    <name evidence="3" type="ORF">ACFO4E_29030</name>
</gene>
<dbReference type="Gene3D" id="3.40.50.1460">
    <property type="match status" value="1"/>
</dbReference>
<dbReference type="InterPro" id="IPR018391">
    <property type="entry name" value="PQQ_b-propeller_rpt"/>
</dbReference>
<dbReference type="InterPro" id="IPR011047">
    <property type="entry name" value="Quinoprotein_ADH-like_sf"/>
</dbReference>
<dbReference type="NCBIfam" id="NF047832">
    <property type="entry name" value="caspase_w_EACC1"/>
    <property type="match status" value="1"/>
</dbReference>
<dbReference type="PANTHER" id="PTHR34512">
    <property type="entry name" value="CELL SURFACE PROTEIN"/>
    <property type="match status" value="1"/>
</dbReference>
<dbReference type="SMART" id="SM00564">
    <property type="entry name" value="PQQ"/>
    <property type="match status" value="7"/>
</dbReference>
<protein>
    <submittedName>
        <fullName evidence="3">PQQ-binding-like beta-propeller repeat protein</fullName>
    </submittedName>
</protein>
<feature type="domain" description="Pyrrolo-quinoline quinone repeat" evidence="2">
    <location>
        <begin position="317"/>
        <end position="442"/>
    </location>
</feature>
<dbReference type="Pfam" id="PF00656">
    <property type="entry name" value="Peptidase_C14"/>
    <property type="match status" value="1"/>
</dbReference>
<proteinExistence type="predicted"/>
<dbReference type="Proteomes" id="UP001595923">
    <property type="component" value="Unassembled WGS sequence"/>
</dbReference>
<evidence type="ECO:0000313" key="4">
    <source>
        <dbReference type="Proteomes" id="UP001595923"/>
    </source>
</evidence>
<dbReference type="EMBL" id="JBHSFQ010000052">
    <property type="protein sequence ID" value="MFC4565917.1"/>
    <property type="molecule type" value="Genomic_DNA"/>
</dbReference>
<keyword evidence="4" id="KW-1185">Reference proteome</keyword>
<evidence type="ECO:0000259" key="2">
    <source>
        <dbReference type="Pfam" id="PF13360"/>
    </source>
</evidence>
<evidence type="ECO:0000259" key="1">
    <source>
        <dbReference type="Pfam" id="PF00656"/>
    </source>
</evidence>
<evidence type="ECO:0000313" key="3">
    <source>
        <dbReference type="EMBL" id="MFC4565917.1"/>
    </source>
</evidence>
<comment type="caution">
    <text evidence="3">The sequence shown here is derived from an EMBL/GenBank/DDBJ whole genome shotgun (WGS) entry which is preliminary data.</text>
</comment>
<reference evidence="4" key="1">
    <citation type="journal article" date="2019" name="Int. J. Syst. Evol. Microbiol.">
        <title>The Global Catalogue of Microorganisms (GCM) 10K type strain sequencing project: providing services to taxonomists for standard genome sequencing and annotation.</title>
        <authorList>
            <consortium name="The Broad Institute Genomics Platform"/>
            <consortium name="The Broad Institute Genome Sequencing Center for Infectious Disease"/>
            <person name="Wu L."/>
            <person name="Ma J."/>
        </authorList>
    </citation>
    <scope>NUCLEOTIDE SEQUENCE [LARGE SCALE GENOMIC DNA]</scope>
    <source>
        <strain evidence="4">XZYJ18</strain>
    </source>
</reference>
<feature type="domain" description="Peptidase C14 caspase" evidence="1">
    <location>
        <begin position="12"/>
        <end position="221"/>
    </location>
</feature>